<dbReference type="Pfam" id="PF04350">
    <property type="entry name" value="PilO"/>
    <property type="match status" value="1"/>
</dbReference>
<dbReference type="AlphaFoldDB" id="A0A8J7Q9P8"/>
<dbReference type="InterPro" id="IPR007445">
    <property type="entry name" value="PilO"/>
</dbReference>
<gene>
    <name evidence="3" type="primary">pilO</name>
    <name evidence="3" type="ORF">J3U88_16135</name>
</gene>
<evidence type="ECO:0000313" key="3">
    <source>
        <dbReference type="EMBL" id="MBO1320004.1"/>
    </source>
</evidence>
<name>A0A8J7Q9P8_9BACT</name>
<sequence>MKLTKLHQLLAGFVVIIVGLLFTNFFFLKDVKLGIERAKADIEQLNTDISVAKNIQNTANELQEQMTHLRAQLDRLKKVLPVDINKPKFQADVKRYANENGIEIVGAVSNKPVIDDVIVEHPFAYEAEGSFHDFGRFFAQLTNYPRIVNIKGLSLSKSEEAARGAVAATFVVSVYSYREPTPEELKAQIEAKKAEASGGKNKKRRGRR</sequence>
<dbReference type="EMBL" id="JAFREP010000015">
    <property type="protein sequence ID" value="MBO1320004.1"/>
    <property type="molecule type" value="Genomic_DNA"/>
</dbReference>
<keyword evidence="1" id="KW-0175">Coiled coil</keyword>
<protein>
    <submittedName>
        <fullName evidence="3">Type 4a pilus biogenesis protein PilO</fullName>
    </submittedName>
</protein>
<dbReference type="RefSeq" id="WP_207859958.1">
    <property type="nucleotide sequence ID" value="NZ_JAFREP010000015.1"/>
</dbReference>
<dbReference type="Proteomes" id="UP000664417">
    <property type="component" value="Unassembled WGS sequence"/>
</dbReference>
<proteinExistence type="predicted"/>
<evidence type="ECO:0000256" key="2">
    <source>
        <dbReference type="SAM" id="Phobius"/>
    </source>
</evidence>
<evidence type="ECO:0000313" key="4">
    <source>
        <dbReference type="Proteomes" id="UP000664417"/>
    </source>
</evidence>
<feature type="transmembrane region" description="Helical" evidence="2">
    <location>
        <begin position="6"/>
        <end position="28"/>
    </location>
</feature>
<keyword evidence="2" id="KW-0472">Membrane</keyword>
<feature type="coiled-coil region" evidence="1">
    <location>
        <begin position="28"/>
        <end position="79"/>
    </location>
</feature>
<comment type="caution">
    <text evidence="3">The sequence shown here is derived from an EMBL/GenBank/DDBJ whole genome shotgun (WGS) entry which is preliminary data.</text>
</comment>
<dbReference type="PANTHER" id="PTHR39555">
    <property type="entry name" value="FIMBRIAL ASSEMBLY PROTEIN PILO-LIKE PROTEIN-RELATED"/>
    <property type="match status" value="1"/>
</dbReference>
<reference evidence="3" key="1">
    <citation type="submission" date="2021-03" db="EMBL/GenBank/DDBJ databases">
        <authorList>
            <person name="Wang G."/>
        </authorList>
    </citation>
    <scope>NUCLEOTIDE SEQUENCE</scope>
    <source>
        <strain evidence="3">KCTC 12899</strain>
    </source>
</reference>
<keyword evidence="2" id="KW-0812">Transmembrane</keyword>
<dbReference type="GO" id="GO:0043683">
    <property type="term" value="P:type IV pilus assembly"/>
    <property type="evidence" value="ECO:0007669"/>
    <property type="project" value="InterPro"/>
</dbReference>
<keyword evidence="2" id="KW-1133">Transmembrane helix</keyword>
<organism evidence="3 4">
    <name type="scientific">Acanthopleuribacter pedis</name>
    <dbReference type="NCBI Taxonomy" id="442870"/>
    <lineage>
        <taxon>Bacteria</taxon>
        <taxon>Pseudomonadati</taxon>
        <taxon>Acidobacteriota</taxon>
        <taxon>Holophagae</taxon>
        <taxon>Acanthopleuribacterales</taxon>
        <taxon>Acanthopleuribacteraceae</taxon>
        <taxon>Acanthopleuribacter</taxon>
    </lineage>
</organism>
<dbReference type="InterPro" id="IPR014717">
    <property type="entry name" value="Transl_elong_EF1B/ribsomal_bS6"/>
</dbReference>
<dbReference type="GO" id="GO:0043107">
    <property type="term" value="P:type IV pilus-dependent motility"/>
    <property type="evidence" value="ECO:0007669"/>
    <property type="project" value="InterPro"/>
</dbReference>
<dbReference type="PANTHER" id="PTHR39555:SF1">
    <property type="entry name" value="TYPE IV PILUS INNER MEMBRANE COMPONENT PILO"/>
    <property type="match status" value="1"/>
</dbReference>
<keyword evidence="4" id="KW-1185">Reference proteome</keyword>
<dbReference type="Gene3D" id="3.30.70.60">
    <property type="match status" value="1"/>
</dbReference>
<evidence type="ECO:0000256" key="1">
    <source>
        <dbReference type="SAM" id="Coils"/>
    </source>
</evidence>
<accession>A0A8J7Q9P8</accession>